<evidence type="ECO:0000256" key="6">
    <source>
        <dbReference type="ARBA" id="ARBA00022777"/>
    </source>
</evidence>
<evidence type="ECO:0000313" key="10">
    <source>
        <dbReference type="Proteomes" id="UP000430692"/>
    </source>
</evidence>
<dbReference type="PROSITE" id="PS51100">
    <property type="entry name" value="PTS_EIIB_TYPE_3"/>
    <property type="match status" value="1"/>
</dbReference>
<dbReference type="GO" id="GO:0009401">
    <property type="term" value="P:phosphoenolpyruvate-dependent sugar phosphotransferase system"/>
    <property type="evidence" value="ECO:0007669"/>
    <property type="project" value="UniProtKB-KW"/>
</dbReference>
<dbReference type="Proteomes" id="UP000430692">
    <property type="component" value="Unassembled WGS sequence"/>
</dbReference>
<dbReference type="InterPro" id="IPR013012">
    <property type="entry name" value="PTS_EIIB_3"/>
</dbReference>
<dbReference type="CDD" id="cd05564">
    <property type="entry name" value="PTS_IIB_chitobiose_lichenan"/>
    <property type="match status" value="1"/>
</dbReference>
<evidence type="ECO:0000256" key="3">
    <source>
        <dbReference type="ARBA" id="ARBA00022597"/>
    </source>
</evidence>
<dbReference type="PANTHER" id="PTHR34581">
    <property type="entry name" value="PTS SYSTEM N,N'-DIACETYLCHITOBIOSE-SPECIFIC EIIB COMPONENT"/>
    <property type="match status" value="1"/>
</dbReference>
<protein>
    <submittedName>
        <fullName evidence="9">PTS sugar transporter subunit IIB</fullName>
    </submittedName>
</protein>
<dbReference type="SUPFAM" id="SSF52794">
    <property type="entry name" value="PTS system IIB component-like"/>
    <property type="match status" value="1"/>
</dbReference>
<keyword evidence="3 9" id="KW-0762">Sugar transport</keyword>
<evidence type="ECO:0000256" key="2">
    <source>
        <dbReference type="ARBA" id="ARBA00022553"/>
    </source>
</evidence>
<dbReference type="InterPro" id="IPR036095">
    <property type="entry name" value="PTS_EIIB-like_sf"/>
</dbReference>
<feature type="modified residue" description="Phosphocysteine; by EIIA" evidence="7">
    <location>
        <position position="7"/>
    </location>
</feature>
<evidence type="ECO:0000256" key="1">
    <source>
        <dbReference type="ARBA" id="ARBA00022448"/>
    </source>
</evidence>
<keyword evidence="6" id="KW-0418">Kinase</keyword>
<dbReference type="InterPro" id="IPR051819">
    <property type="entry name" value="PTS_sugar-specific_EIIB"/>
</dbReference>
<keyword evidence="5" id="KW-0598">Phosphotransferase system</keyword>
<dbReference type="EMBL" id="WUUL01000012">
    <property type="protein sequence ID" value="MXQ55230.1"/>
    <property type="molecule type" value="Genomic_DNA"/>
</dbReference>
<dbReference type="GO" id="GO:0008982">
    <property type="term" value="F:protein-N(PI)-phosphohistidine-sugar phosphotransferase activity"/>
    <property type="evidence" value="ECO:0007669"/>
    <property type="project" value="InterPro"/>
</dbReference>
<organism evidence="9 10">
    <name type="scientific">Shimazuella alba</name>
    <dbReference type="NCBI Taxonomy" id="2690964"/>
    <lineage>
        <taxon>Bacteria</taxon>
        <taxon>Bacillati</taxon>
        <taxon>Bacillota</taxon>
        <taxon>Bacilli</taxon>
        <taxon>Bacillales</taxon>
        <taxon>Thermoactinomycetaceae</taxon>
        <taxon>Shimazuella</taxon>
    </lineage>
</organism>
<keyword evidence="1" id="KW-0813">Transport</keyword>
<gene>
    <name evidence="9" type="ORF">GSM42_16220</name>
</gene>
<feature type="domain" description="PTS EIIB type-3" evidence="8">
    <location>
        <begin position="1"/>
        <end position="104"/>
    </location>
</feature>
<comment type="caution">
    <text evidence="9">The sequence shown here is derived from an EMBL/GenBank/DDBJ whole genome shotgun (WGS) entry which is preliminary data.</text>
</comment>
<reference evidence="9 10" key="1">
    <citation type="submission" date="2019-12" db="EMBL/GenBank/DDBJ databases">
        <title>Whole-genome analyses of novel actinobacteria.</title>
        <authorList>
            <person name="Sahin N."/>
            <person name="Saygin H."/>
        </authorList>
    </citation>
    <scope>NUCLEOTIDE SEQUENCE [LARGE SCALE GENOMIC DNA]</scope>
    <source>
        <strain evidence="9 10">KC615</strain>
    </source>
</reference>
<evidence type="ECO:0000256" key="7">
    <source>
        <dbReference type="PROSITE-ProRule" id="PRU00423"/>
    </source>
</evidence>
<keyword evidence="10" id="KW-1185">Reference proteome</keyword>
<proteinExistence type="predicted"/>
<keyword evidence="4" id="KW-0808">Transferase</keyword>
<accession>A0A6I4VZ52</accession>
<evidence type="ECO:0000313" key="9">
    <source>
        <dbReference type="EMBL" id="MXQ55230.1"/>
    </source>
</evidence>
<dbReference type="Pfam" id="PF02302">
    <property type="entry name" value="PTS_IIB"/>
    <property type="match status" value="1"/>
</dbReference>
<evidence type="ECO:0000256" key="5">
    <source>
        <dbReference type="ARBA" id="ARBA00022683"/>
    </source>
</evidence>
<dbReference type="AlphaFoldDB" id="A0A6I4VZ52"/>
<dbReference type="Gene3D" id="3.40.50.2300">
    <property type="match status" value="1"/>
</dbReference>
<dbReference type="GO" id="GO:0016301">
    <property type="term" value="F:kinase activity"/>
    <property type="evidence" value="ECO:0007669"/>
    <property type="project" value="UniProtKB-KW"/>
</dbReference>
<keyword evidence="2" id="KW-0597">Phosphoprotein</keyword>
<sequence>MKIILACDAGMSTSIMVTKMKKAADEKGLDADIQAIPLKFLDENMEGTDVVLLGPQMKYTLSKVQTRLADLHIPVDVINSLDYGMMRGDKILEQALQLAKSSTE</sequence>
<evidence type="ECO:0000259" key="8">
    <source>
        <dbReference type="PROSITE" id="PS51100"/>
    </source>
</evidence>
<dbReference type="PANTHER" id="PTHR34581:SF2">
    <property type="entry name" value="PTS SYSTEM N,N'-DIACETYLCHITOBIOSE-SPECIFIC EIIB COMPONENT"/>
    <property type="match status" value="1"/>
</dbReference>
<evidence type="ECO:0000256" key="4">
    <source>
        <dbReference type="ARBA" id="ARBA00022679"/>
    </source>
</evidence>
<name>A0A6I4VZ52_9BACL</name>
<dbReference type="RefSeq" id="WP_160802575.1">
    <property type="nucleotide sequence ID" value="NZ_WUUL01000012.1"/>
</dbReference>
<dbReference type="InterPro" id="IPR003501">
    <property type="entry name" value="PTS_EIIB_2/3"/>
</dbReference>